<keyword evidence="4" id="KW-1185">Reference proteome</keyword>
<proteinExistence type="predicted"/>
<dbReference type="Proteomes" id="UP001596106">
    <property type="component" value="Unassembled WGS sequence"/>
</dbReference>
<dbReference type="RefSeq" id="WP_379850628.1">
    <property type="nucleotide sequence ID" value="NZ_JBHSMA010000015.1"/>
</dbReference>
<feature type="domain" description="FecR protein" evidence="1">
    <location>
        <begin position="118"/>
        <end position="213"/>
    </location>
</feature>
<accession>A0ABW0IKD4</accession>
<dbReference type="PANTHER" id="PTHR30273:SF2">
    <property type="entry name" value="PROTEIN FECR"/>
    <property type="match status" value="1"/>
</dbReference>
<dbReference type="Gene3D" id="2.60.120.1440">
    <property type="match status" value="1"/>
</dbReference>
<dbReference type="Pfam" id="PF16344">
    <property type="entry name" value="FecR_C"/>
    <property type="match status" value="1"/>
</dbReference>
<dbReference type="EMBL" id="JBHSMA010000015">
    <property type="protein sequence ID" value="MFC5412773.1"/>
    <property type="molecule type" value="Genomic_DNA"/>
</dbReference>
<dbReference type="InterPro" id="IPR032508">
    <property type="entry name" value="FecR_C"/>
</dbReference>
<reference evidence="4" key="1">
    <citation type="journal article" date="2019" name="Int. J. Syst. Evol. Microbiol.">
        <title>The Global Catalogue of Microorganisms (GCM) 10K type strain sequencing project: providing services to taxonomists for standard genome sequencing and annotation.</title>
        <authorList>
            <consortium name="The Broad Institute Genomics Platform"/>
            <consortium name="The Broad Institute Genome Sequencing Center for Infectious Disease"/>
            <person name="Wu L."/>
            <person name="Ma J."/>
        </authorList>
    </citation>
    <scope>NUCLEOTIDE SEQUENCE [LARGE SCALE GENOMIC DNA]</scope>
    <source>
        <strain evidence="4">CCUG 55250</strain>
    </source>
</reference>
<dbReference type="Pfam" id="PF04773">
    <property type="entry name" value="FecR"/>
    <property type="match status" value="1"/>
</dbReference>
<evidence type="ECO:0000313" key="3">
    <source>
        <dbReference type="EMBL" id="MFC5412773.1"/>
    </source>
</evidence>
<dbReference type="InterPro" id="IPR012373">
    <property type="entry name" value="Ferrdict_sens_TM"/>
</dbReference>
<organism evidence="3 4">
    <name type="scientific">Larkinella bovis</name>
    <dbReference type="NCBI Taxonomy" id="683041"/>
    <lineage>
        <taxon>Bacteria</taxon>
        <taxon>Pseudomonadati</taxon>
        <taxon>Bacteroidota</taxon>
        <taxon>Cytophagia</taxon>
        <taxon>Cytophagales</taxon>
        <taxon>Spirosomataceae</taxon>
        <taxon>Larkinella</taxon>
    </lineage>
</organism>
<dbReference type="InterPro" id="IPR006860">
    <property type="entry name" value="FecR"/>
</dbReference>
<evidence type="ECO:0000313" key="4">
    <source>
        <dbReference type="Proteomes" id="UP001596106"/>
    </source>
</evidence>
<dbReference type="PIRSF" id="PIRSF018266">
    <property type="entry name" value="FecR"/>
    <property type="match status" value="1"/>
</dbReference>
<comment type="caution">
    <text evidence="3">The sequence shown here is derived from an EMBL/GenBank/DDBJ whole genome shotgun (WGS) entry which is preliminary data.</text>
</comment>
<sequence>MQSEISKALLFAYFDGTTTPLQTQRIHQWRQSPENREWFFACLEEWENQRLQYLADSPTAFQHFRQRIEQPGSVVETPLIPLAASGGRSIRRIWFVAASLALLCLLALWQRDTWLYRTYSTQYGELKTVGLPDGSRVTLNANSSLRLSRWTFGQRSREVSLTGEAEFSVRHLPTHQRFIVRTPDDVEVVVLGTEFVVSARPQGSRIVLNSGKVAFRSLKASSPKPVVMKPGDVATVEPGGQVHLRSNQAVERFTSWKEHRFLFDRTPLSQVLTTLADHFGENVQLGDSNLKNRQLTGTFRAESAPVLLDLVTTLTHTQIVETDSGKVLIPLSSLNP</sequence>
<protein>
    <submittedName>
        <fullName evidence="3">FecR family protein</fullName>
    </submittedName>
</protein>
<name>A0ABW0IKD4_9BACT</name>
<gene>
    <name evidence="3" type="ORF">ACFPMF_25840</name>
</gene>
<dbReference type="PANTHER" id="PTHR30273">
    <property type="entry name" value="PERIPLASMIC SIGNAL SENSOR AND SIGMA FACTOR ACTIVATOR FECR-RELATED"/>
    <property type="match status" value="1"/>
</dbReference>
<evidence type="ECO:0000259" key="1">
    <source>
        <dbReference type="Pfam" id="PF04773"/>
    </source>
</evidence>
<dbReference type="Gene3D" id="3.55.50.30">
    <property type="match status" value="1"/>
</dbReference>
<evidence type="ECO:0000259" key="2">
    <source>
        <dbReference type="Pfam" id="PF16344"/>
    </source>
</evidence>
<feature type="domain" description="Protein FecR C-terminal" evidence="2">
    <location>
        <begin position="260"/>
        <end position="323"/>
    </location>
</feature>